<name>A0A6C0JKX5_9ZZZZ</name>
<organism evidence="1">
    <name type="scientific">viral metagenome</name>
    <dbReference type="NCBI Taxonomy" id="1070528"/>
    <lineage>
        <taxon>unclassified sequences</taxon>
        <taxon>metagenomes</taxon>
        <taxon>organismal metagenomes</taxon>
    </lineage>
</organism>
<protein>
    <submittedName>
        <fullName evidence="1">Uncharacterized protein</fullName>
    </submittedName>
</protein>
<reference evidence="1" key="1">
    <citation type="journal article" date="2020" name="Nature">
        <title>Giant virus diversity and host interactions through global metagenomics.</title>
        <authorList>
            <person name="Schulz F."/>
            <person name="Roux S."/>
            <person name="Paez-Espino D."/>
            <person name="Jungbluth S."/>
            <person name="Walsh D.A."/>
            <person name="Denef V.J."/>
            <person name="McMahon K.D."/>
            <person name="Konstantinidis K.T."/>
            <person name="Eloe-Fadrosh E.A."/>
            <person name="Kyrpides N.C."/>
            <person name="Woyke T."/>
        </authorList>
    </citation>
    <scope>NUCLEOTIDE SEQUENCE</scope>
    <source>
        <strain evidence="1">GVMAG-M-3300027708-5</strain>
    </source>
</reference>
<sequence>MEKRINKKIESYVTLFKDDVRKKITELEFDEKPKINELLEFVYDYERLSLIKDDLIKRKRIKNSIPNLNRCSAKRASGEQCTRRRKEGCEFCGTHAKGTPHGLMQSNASTDEVSHKLEVVAEEIFGIIYYIDKYNNVYKTEDIMEGKSNPQIIAKCLRQCGMLTIPELGLV</sequence>
<evidence type="ECO:0000313" key="1">
    <source>
        <dbReference type="EMBL" id="QHU05117.1"/>
    </source>
</evidence>
<dbReference type="AlphaFoldDB" id="A0A6C0JKX5"/>
<proteinExistence type="predicted"/>
<dbReference type="EMBL" id="MN740407">
    <property type="protein sequence ID" value="QHU05117.1"/>
    <property type="molecule type" value="Genomic_DNA"/>
</dbReference>
<accession>A0A6C0JKX5</accession>